<dbReference type="InterPro" id="IPR013222">
    <property type="entry name" value="Glyco_hyd_98_carb-bd"/>
</dbReference>
<gene>
    <name evidence="2" type="ORF">CEPID_02105</name>
</gene>
<proteinExistence type="predicted"/>
<organism evidence="2 3">
    <name type="scientific">Corynebacterium epidermidicanis</name>
    <dbReference type="NCBI Taxonomy" id="1050174"/>
    <lineage>
        <taxon>Bacteria</taxon>
        <taxon>Bacillati</taxon>
        <taxon>Actinomycetota</taxon>
        <taxon>Actinomycetes</taxon>
        <taxon>Mycobacteriales</taxon>
        <taxon>Corynebacteriaceae</taxon>
        <taxon>Corynebacterium</taxon>
    </lineage>
</organism>
<evidence type="ECO:0000313" key="3">
    <source>
        <dbReference type="Proteomes" id="UP000035368"/>
    </source>
</evidence>
<dbReference type="Proteomes" id="UP000035368">
    <property type="component" value="Chromosome"/>
</dbReference>
<dbReference type="Gene3D" id="2.60.120.1060">
    <property type="entry name" value="NPCBM/NEW2 domain"/>
    <property type="match status" value="1"/>
</dbReference>
<dbReference type="EMBL" id="CP011541">
    <property type="protein sequence ID" value="AKK02302.1"/>
    <property type="molecule type" value="Genomic_DNA"/>
</dbReference>
<dbReference type="InterPro" id="IPR038637">
    <property type="entry name" value="NPCBM_sf"/>
</dbReference>
<name>A0A0G3GTY4_9CORY</name>
<protein>
    <submittedName>
        <fullName evidence="2">Putative carbohydrate binding protein</fullName>
    </submittedName>
</protein>
<reference evidence="2 3" key="1">
    <citation type="submission" date="2015-05" db="EMBL/GenBank/DDBJ databases">
        <title>Complete genome sequence of Corynebacterium epidermidicanis DSM 45586, isolated from the skin of a dog suffering from pruritus.</title>
        <authorList>
            <person name="Ruckert C."/>
            <person name="Albersmeier A."/>
            <person name="Winkler A."/>
            <person name="Tauch A."/>
        </authorList>
    </citation>
    <scope>NUCLEOTIDE SEQUENCE [LARGE SCALE GENOMIC DNA]</scope>
    <source>
        <strain evidence="2 3">DSM 45586</strain>
    </source>
</reference>
<feature type="domain" description="Glycosyl hydrolase family 98 putative carbohydrate-binding module" evidence="1">
    <location>
        <begin position="82"/>
        <end position="170"/>
    </location>
</feature>
<evidence type="ECO:0000313" key="2">
    <source>
        <dbReference type="EMBL" id="AKK02302.1"/>
    </source>
</evidence>
<evidence type="ECO:0000259" key="1">
    <source>
        <dbReference type="Pfam" id="PF08305"/>
    </source>
</evidence>
<sequence>MPPIPNLQDLAKQLPAIAAALATIIGLITGLATQAPQLSSGSDKPGVVNTGTVTGKPVPGRTASWFDFSGCCGGEGTRGTGKLNGKIYANSIAVHGRGERDKVDTNQQYKTLTATVGMADATKSKYPNATFSVIVTADGKTVFKDDAVVGQLLNVKADVNYAKKVEIQIDLLSKTGDQLFIDKNTLFVGTPTFHS</sequence>
<keyword evidence="3" id="KW-1185">Reference proteome</keyword>
<dbReference type="KEGG" id="cei:CEPID_02105"/>
<dbReference type="AlphaFoldDB" id="A0A0G3GTY4"/>
<dbReference type="InterPro" id="IPR008979">
    <property type="entry name" value="Galactose-bd-like_sf"/>
</dbReference>
<dbReference type="SUPFAM" id="SSF49785">
    <property type="entry name" value="Galactose-binding domain-like"/>
    <property type="match status" value="1"/>
</dbReference>
<dbReference type="Pfam" id="PF08305">
    <property type="entry name" value="NPCBM"/>
    <property type="match status" value="1"/>
</dbReference>
<dbReference type="PATRIC" id="fig|1050174.4.peg.425"/>
<dbReference type="RefSeq" id="WP_047239548.1">
    <property type="nucleotide sequence ID" value="NZ_CP011541.1"/>
</dbReference>
<accession>A0A0G3GTY4</accession>